<proteinExistence type="predicted"/>
<dbReference type="AlphaFoldDB" id="A0A9D1K4B6"/>
<gene>
    <name evidence="1" type="ORF">IAD41_04980</name>
</gene>
<accession>A0A9D1K4B6</accession>
<sequence>MQAISNSKQNFQGKVVRLGNFSPLTSNNVEKTLPKLKKLISKKPFDLFIKEDKQIGNSVQFFAQTMPDHFNGINKKTTAYATNRSSNPAGLYLEAAKQVVHDYDKQYVKTGNPIIDILNKLAEYLK</sequence>
<evidence type="ECO:0000313" key="1">
    <source>
        <dbReference type="EMBL" id="HIS82943.1"/>
    </source>
</evidence>
<reference evidence="1" key="2">
    <citation type="journal article" date="2021" name="PeerJ">
        <title>Extensive microbial diversity within the chicken gut microbiome revealed by metagenomics and culture.</title>
        <authorList>
            <person name="Gilroy R."/>
            <person name="Ravi A."/>
            <person name="Getino M."/>
            <person name="Pursley I."/>
            <person name="Horton D.L."/>
            <person name="Alikhan N.F."/>
            <person name="Baker D."/>
            <person name="Gharbi K."/>
            <person name="Hall N."/>
            <person name="Watson M."/>
            <person name="Adriaenssens E.M."/>
            <person name="Foster-Nyarko E."/>
            <person name="Jarju S."/>
            <person name="Secka A."/>
            <person name="Antonio M."/>
            <person name="Oren A."/>
            <person name="Chaudhuri R.R."/>
            <person name="La Ragione R."/>
            <person name="Hildebrand F."/>
            <person name="Pallen M.J."/>
        </authorList>
    </citation>
    <scope>NUCLEOTIDE SEQUENCE</scope>
    <source>
        <strain evidence="1">CHK152-2994</strain>
    </source>
</reference>
<protein>
    <submittedName>
        <fullName evidence="1">Uncharacterized protein</fullName>
    </submittedName>
</protein>
<dbReference type="EMBL" id="DVJO01000105">
    <property type="protein sequence ID" value="HIS82943.1"/>
    <property type="molecule type" value="Genomic_DNA"/>
</dbReference>
<evidence type="ECO:0000313" key="2">
    <source>
        <dbReference type="Proteomes" id="UP000824139"/>
    </source>
</evidence>
<organism evidence="1 2">
    <name type="scientific">Candidatus Scatenecus faecavium</name>
    <dbReference type="NCBI Taxonomy" id="2840915"/>
    <lineage>
        <taxon>Bacteria</taxon>
        <taxon>Candidatus Scatenecus</taxon>
    </lineage>
</organism>
<comment type="caution">
    <text evidence="1">The sequence shown here is derived from an EMBL/GenBank/DDBJ whole genome shotgun (WGS) entry which is preliminary data.</text>
</comment>
<reference evidence="1" key="1">
    <citation type="submission" date="2020-10" db="EMBL/GenBank/DDBJ databases">
        <authorList>
            <person name="Gilroy R."/>
        </authorList>
    </citation>
    <scope>NUCLEOTIDE SEQUENCE</scope>
    <source>
        <strain evidence="1">CHK152-2994</strain>
    </source>
</reference>
<name>A0A9D1K4B6_9BACT</name>
<dbReference type="Proteomes" id="UP000824139">
    <property type="component" value="Unassembled WGS sequence"/>
</dbReference>